<keyword evidence="1" id="KW-1133">Transmembrane helix</keyword>
<feature type="transmembrane region" description="Helical" evidence="1">
    <location>
        <begin position="243"/>
        <end position="260"/>
    </location>
</feature>
<proteinExistence type="predicted"/>
<evidence type="ECO:0000313" key="2">
    <source>
        <dbReference type="EMBL" id="KRY72654.1"/>
    </source>
</evidence>
<reference evidence="2 3" key="1">
    <citation type="submission" date="2015-01" db="EMBL/GenBank/DDBJ databases">
        <title>Evolution of Trichinella species and genotypes.</title>
        <authorList>
            <person name="Korhonen P.K."/>
            <person name="Edoardo P."/>
            <person name="Giuseppe L.R."/>
            <person name="Gasser R.B."/>
        </authorList>
    </citation>
    <scope>NUCLEOTIDE SEQUENCE [LARGE SCALE GENOMIC DNA]</scope>
    <source>
        <strain evidence="2">ISS13</strain>
    </source>
</reference>
<keyword evidence="1" id="KW-0812">Transmembrane</keyword>
<accession>A0A0V1EFS1</accession>
<dbReference type="EMBL" id="JYDR01000042">
    <property type="protein sequence ID" value="KRY72654.1"/>
    <property type="molecule type" value="Genomic_DNA"/>
</dbReference>
<sequence>MEKEKKLVDECSAGGEHHQQLCMLGESECGYLNDGDDERLSFSIFPNLVLWRKNQASFFLNDPFFLHTMSASMLGQSGTVLSSGPFGCKMPRSMIKMAPLANCRRIDQKGRPRGEHISNDEELNSPFYNRHRSCRCRFGFSLMFLVFSFDYNDRLLTVTRLLIYPAFKRTVLWFFDSWEKFSLALETYIICGVLKTVHGKLSGSVVWPELAFACSTPHTSSLQRVVSWMNESRLLVGRSVGRPIRLLLLLCLCFVRRYLFVQLDCSSFSATVSVHLLLFGFFFRLFHAAGLLACLLFVQVNSARRHAETYSPISGRVPVATGASFGWSPRLTGVQA</sequence>
<keyword evidence="1" id="KW-0472">Membrane</keyword>
<feature type="transmembrane region" description="Helical" evidence="1">
    <location>
        <begin position="272"/>
        <end position="298"/>
    </location>
</feature>
<evidence type="ECO:0000256" key="1">
    <source>
        <dbReference type="SAM" id="Phobius"/>
    </source>
</evidence>
<evidence type="ECO:0000313" key="3">
    <source>
        <dbReference type="Proteomes" id="UP000054632"/>
    </source>
</evidence>
<dbReference type="AlphaFoldDB" id="A0A0V1EFS1"/>
<name>A0A0V1EFS1_TRIPS</name>
<protein>
    <submittedName>
        <fullName evidence="2">Uncharacterized protein</fullName>
    </submittedName>
</protein>
<gene>
    <name evidence="2" type="ORF">T4A_6879</name>
</gene>
<organism evidence="2 3">
    <name type="scientific">Trichinella pseudospiralis</name>
    <name type="common">Parasitic roundworm</name>
    <dbReference type="NCBI Taxonomy" id="6337"/>
    <lineage>
        <taxon>Eukaryota</taxon>
        <taxon>Metazoa</taxon>
        <taxon>Ecdysozoa</taxon>
        <taxon>Nematoda</taxon>
        <taxon>Enoplea</taxon>
        <taxon>Dorylaimia</taxon>
        <taxon>Trichinellida</taxon>
        <taxon>Trichinellidae</taxon>
        <taxon>Trichinella</taxon>
    </lineage>
</organism>
<comment type="caution">
    <text evidence="2">The sequence shown here is derived from an EMBL/GenBank/DDBJ whole genome shotgun (WGS) entry which is preliminary data.</text>
</comment>
<dbReference type="Proteomes" id="UP000054632">
    <property type="component" value="Unassembled WGS sequence"/>
</dbReference>